<evidence type="ECO:0000256" key="1">
    <source>
        <dbReference type="SAM" id="MobiDB-lite"/>
    </source>
</evidence>
<dbReference type="Proteomes" id="UP001501116">
    <property type="component" value="Unassembled WGS sequence"/>
</dbReference>
<evidence type="ECO:0000259" key="2">
    <source>
        <dbReference type="Pfam" id="PF05065"/>
    </source>
</evidence>
<dbReference type="InterPro" id="IPR054612">
    <property type="entry name" value="Phage_capsid-like_C"/>
</dbReference>
<evidence type="ECO:0000313" key="3">
    <source>
        <dbReference type="EMBL" id="GAA1940392.1"/>
    </source>
</evidence>
<keyword evidence="4" id="KW-1185">Reference proteome</keyword>
<feature type="region of interest" description="Disordered" evidence="1">
    <location>
        <begin position="73"/>
        <end position="95"/>
    </location>
</feature>
<evidence type="ECO:0000313" key="4">
    <source>
        <dbReference type="Proteomes" id="UP001501116"/>
    </source>
</evidence>
<dbReference type="SUPFAM" id="SSF56563">
    <property type="entry name" value="Major capsid protein gp5"/>
    <property type="match status" value="1"/>
</dbReference>
<feature type="domain" description="Phage capsid-like C-terminal" evidence="2">
    <location>
        <begin position="30"/>
        <end position="338"/>
    </location>
</feature>
<proteinExistence type="predicted"/>
<comment type="caution">
    <text evidence="3">The sequence shown here is derived from an EMBL/GenBank/DDBJ whole genome shotgun (WGS) entry which is preliminary data.</text>
</comment>
<name>A0ABN2Q0E4_9PSEU</name>
<feature type="region of interest" description="Disordered" evidence="1">
    <location>
        <begin position="1"/>
        <end position="21"/>
    </location>
</feature>
<reference evidence="3 4" key="1">
    <citation type="journal article" date="2019" name="Int. J. Syst. Evol. Microbiol.">
        <title>The Global Catalogue of Microorganisms (GCM) 10K type strain sequencing project: providing services to taxonomists for standard genome sequencing and annotation.</title>
        <authorList>
            <consortium name="The Broad Institute Genomics Platform"/>
            <consortium name="The Broad Institute Genome Sequencing Center for Infectious Disease"/>
            <person name="Wu L."/>
            <person name="Ma J."/>
        </authorList>
    </citation>
    <scope>NUCLEOTIDE SEQUENCE [LARGE SCALE GENOMIC DNA]</scope>
    <source>
        <strain evidence="3 4">JCM 14545</strain>
    </source>
</reference>
<sequence>MATLNELKPTSPQEQAAGKVQGRLAHVPADLLPKEIVGPIFEKAQESSLVLRLGEAIPVSYGETVIPINTKRPEVGQVGTGTSNEQREGGVKPVSGLGWGSRSFSPIKLATIVTTSEEFARSNPRGLYSRIQNDLAFAIGRGIDLAVLHGKQPINGQPLQGIEAANVLANTTNKIYLDEPEDGKTAGGKRKALVEQVLAGYDLVADNSANEFDGWAADTRYKGQLSRATVVRDVNGNIADPAAVNLRAGVTELAGFPVNYGRAVAGDLGAATDSGMRLLGGDFSQLRYGYADQVRVKVSDTATLTSGGETISLWQTNQIAILIEVTFGWVVGSLDAFVRFNQTGWTAPPAGG</sequence>
<dbReference type="Pfam" id="PF05065">
    <property type="entry name" value="Phage_capsid"/>
    <property type="match status" value="1"/>
</dbReference>
<protein>
    <recommendedName>
        <fullName evidence="2">Phage capsid-like C-terminal domain-containing protein</fullName>
    </recommendedName>
</protein>
<organism evidence="3 4">
    <name type="scientific">Amycolatopsis minnesotensis</name>
    <dbReference type="NCBI Taxonomy" id="337894"/>
    <lineage>
        <taxon>Bacteria</taxon>
        <taxon>Bacillati</taxon>
        <taxon>Actinomycetota</taxon>
        <taxon>Actinomycetes</taxon>
        <taxon>Pseudonocardiales</taxon>
        <taxon>Pseudonocardiaceae</taxon>
        <taxon>Amycolatopsis</taxon>
    </lineage>
</organism>
<dbReference type="EMBL" id="BAAANN010000002">
    <property type="protein sequence ID" value="GAA1940392.1"/>
    <property type="molecule type" value="Genomic_DNA"/>
</dbReference>
<accession>A0ABN2Q0E4</accession>
<gene>
    <name evidence="3" type="ORF">GCM10009754_04480</name>
</gene>
<dbReference type="Gene3D" id="3.30.2400.10">
    <property type="entry name" value="Major capsid protein gp5"/>
    <property type="match status" value="1"/>
</dbReference>
<dbReference type="RefSeq" id="WP_344412783.1">
    <property type="nucleotide sequence ID" value="NZ_BAAANN010000002.1"/>
</dbReference>